<dbReference type="Gene3D" id="3.60.21.10">
    <property type="match status" value="1"/>
</dbReference>
<protein>
    <recommendedName>
        <fullName evidence="1">Calcineurin-like phosphoesterase domain-containing protein</fullName>
    </recommendedName>
</protein>
<name>A0A4U2Z5B9_9BACT</name>
<dbReference type="OrthoDB" id="356681at2"/>
<dbReference type="PANTHER" id="PTHR37844">
    <property type="entry name" value="SER/THR PROTEIN PHOSPHATASE SUPERFAMILY (AFU_ORTHOLOGUE AFUA_1G14840)"/>
    <property type="match status" value="1"/>
</dbReference>
<dbReference type="RefSeq" id="WP_137013927.1">
    <property type="nucleotide sequence ID" value="NZ_SZPX01000005.1"/>
</dbReference>
<reference evidence="2 3" key="1">
    <citation type="submission" date="2019-04" db="EMBL/GenBank/DDBJ databases">
        <title>Sulfurimonas crateris sp. nov. a facultative anaerobic sulfur-oxidizing chemolithautotrophic bacterium isolated from a terrestrial mud vulcano.</title>
        <authorList>
            <person name="Ratnikova N.M."/>
            <person name="Slobodkin A.I."/>
            <person name="Merkel A.Y."/>
            <person name="Novikov A."/>
            <person name="Bonch-Osmolovskaya E.A."/>
            <person name="Slobodkina G.B."/>
        </authorList>
    </citation>
    <scope>NUCLEOTIDE SEQUENCE [LARGE SCALE GENOMIC DNA]</scope>
    <source>
        <strain evidence="2 3">SN118</strain>
    </source>
</reference>
<evidence type="ECO:0000313" key="2">
    <source>
        <dbReference type="EMBL" id="TKI69369.1"/>
    </source>
</evidence>
<dbReference type="PANTHER" id="PTHR37844:SF1">
    <property type="entry name" value="CALCINEURIN-LIKE PHOSPHOESTERASE DOMAIN-CONTAINING PROTEIN"/>
    <property type="match status" value="1"/>
</dbReference>
<gene>
    <name evidence="2" type="ORF">FCU45_07590</name>
</gene>
<dbReference type="GO" id="GO:0016787">
    <property type="term" value="F:hydrolase activity"/>
    <property type="evidence" value="ECO:0007669"/>
    <property type="project" value="InterPro"/>
</dbReference>
<comment type="caution">
    <text evidence="2">The sequence shown here is derived from an EMBL/GenBank/DDBJ whole genome shotgun (WGS) entry which is preliminary data.</text>
</comment>
<evidence type="ECO:0000313" key="3">
    <source>
        <dbReference type="Proteomes" id="UP000309561"/>
    </source>
</evidence>
<organism evidence="2 3">
    <name type="scientific">Sulfurimonas crateris</name>
    <dbReference type="NCBI Taxonomy" id="2574727"/>
    <lineage>
        <taxon>Bacteria</taxon>
        <taxon>Pseudomonadati</taxon>
        <taxon>Campylobacterota</taxon>
        <taxon>Epsilonproteobacteria</taxon>
        <taxon>Campylobacterales</taxon>
        <taxon>Sulfurimonadaceae</taxon>
        <taxon>Sulfurimonas</taxon>
    </lineage>
</organism>
<dbReference type="Pfam" id="PF00149">
    <property type="entry name" value="Metallophos"/>
    <property type="match status" value="1"/>
</dbReference>
<sequence>MKIDIISDTHFDLHLDKDSFENTEEFLQKVFTKTGSKILIIAGDLGHFNSQNIAMLRLIKELYEYKYIICVLGNHDYYLIDETQEKRYERDSFRRAEEMRELINAEDGMYCLDGDVIEIDGIRFGGCSAWYDGSYFHRTSSSYGRNVLTFWKQTMNDSRMIFGIEDFYDMFKIQKKKLDAIYQNCDIIITHVNPSIDDKDTPPSKRDDKMNAFYSFCGDEWLDNTTAKYWIYGHNHVNYEYKRDGVSVICNALGYTEQLKDFKIRTVEI</sequence>
<dbReference type="InterPro" id="IPR004843">
    <property type="entry name" value="Calcineurin-like_PHP"/>
</dbReference>
<accession>A0A4U2Z5B9</accession>
<dbReference type="Proteomes" id="UP000309561">
    <property type="component" value="Unassembled WGS sequence"/>
</dbReference>
<feature type="domain" description="Calcineurin-like phosphoesterase" evidence="1">
    <location>
        <begin position="1"/>
        <end position="237"/>
    </location>
</feature>
<keyword evidence="3" id="KW-1185">Reference proteome</keyword>
<dbReference type="InterPro" id="IPR029052">
    <property type="entry name" value="Metallo-depent_PP-like"/>
</dbReference>
<dbReference type="EMBL" id="SZPX01000005">
    <property type="protein sequence ID" value="TKI69369.1"/>
    <property type="molecule type" value="Genomic_DNA"/>
</dbReference>
<proteinExistence type="predicted"/>
<dbReference type="AlphaFoldDB" id="A0A4U2Z5B9"/>
<evidence type="ECO:0000259" key="1">
    <source>
        <dbReference type="Pfam" id="PF00149"/>
    </source>
</evidence>
<dbReference type="SUPFAM" id="SSF56300">
    <property type="entry name" value="Metallo-dependent phosphatases"/>
    <property type="match status" value="1"/>
</dbReference>